<dbReference type="Gene3D" id="3.30.200.20">
    <property type="entry name" value="Phosphorylase Kinase, domain 1"/>
    <property type="match status" value="1"/>
</dbReference>
<name>A0A498IVX0_MALDO</name>
<evidence type="ECO:0008006" key="5">
    <source>
        <dbReference type="Google" id="ProtNLM"/>
    </source>
</evidence>
<sequence>MKSGYITEKSDVYSFGVHLLAFWTGQKAVDKYDAGEYQSIIVYVKVHARDIGQIQTIVDPKIFGEITGDGQVQQHLHDFLALELLSTQDKSERMPDTLALELLCTQDKSERMPDTIDNLSKLLEDLIASSDGTSHPIQCYSAVDIVRATTSFHPTRIVREESHYKMLRGFLDGRSIIIAKYIIGIHKDIPKSWAIRDIVISIQMSNYENILKLLGCCFEVPAPVMVHAYAAKRVLNGDGSLRGDTHESNHNFCSSRLVKSGSYYEMFRGFLDGRSIIITKYMVRSYSWLNVDDARSVAIRDIVISVQMSTHENLPIPALVHEYASKGVLNSDGTLTGANCWRTIQK</sequence>
<accession>A0A498IVX0</accession>
<dbReference type="Proteomes" id="UP000290289">
    <property type="component" value="Chromosome 10"/>
</dbReference>
<keyword evidence="4" id="KW-1185">Reference proteome</keyword>
<proteinExistence type="predicted"/>
<evidence type="ECO:0000313" key="4">
    <source>
        <dbReference type="Proteomes" id="UP000290289"/>
    </source>
</evidence>
<dbReference type="EMBL" id="RDQH01000336">
    <property type="protein sequence ID" value="RXH87509.1"/>
    <property type="molecule type" value="Genomic_DNA"/>
</dbReference>
<gene>
    <name evidence="3" type="ORF">DVH24_034409</name>
</gene>
<comment type="caution">
    <text evidence="3">The sequence shown here is derived from an EMBL/GenBank/DDBJ whole genome shotgun (WGS) entry which is preliminary data.</text>
</comment>
<dbReference type="AlphaFoldDB" id="A0A498IVX0"/>
<evidence type="ECO:0000256" key="1">
    <source>
        <dbReference type="ARBA" id="ARBA00022741"/>
    </source>
</evidence>
<dbReference type="Gene3D" id="1.10.510.10">
    <property type="entry name" value="Transferase(Phosphotransferase) domain 1"/>
    <property type="match status" value="1"/>
</dbReference>
<dbReference type="SUPFAM" id="SSF56112">
    <property type="entry name" value="Protein kinase-like (PK-like)"/>
    <property type="match status" value="1"/>
</dbReference>
<dbReference type="GO" id="GO:0005524">
    <property type="term" value="F:ATP binding"/>
    <property type="evidence" value="ECO:0007669"/>
    <property type="project" value="UniProtKB-KW"/>
</dbReference>
<organism evidence="3 4">
    <name type="scientific">Malus domestica</name>
    <name type="common">Apple</name>
    <name type="synonym">Pyrus malus</name>
    <dbReference type="NCBI Taxonomy" id="3750"/>
    <lineage>
        <taxon>Eukaryota</taxon>
        <taxon>Viridiplantae</taxon>
        <taxon>Streptophyta</taxon>
        <taxon>Embryophyta</taxon>
        <taxon>Tracheophyta</taxon>
        <taxon>Spermatophyta</taxon>
        <taxon>Magnoliopsida</taxon>
        <taxon>eudicotyledons</taxon>
        <taxon>Gunneridae</taxon>
        <taxon>Pentapetalae</taxon>
        <taxon>rosids</taxon>
        <taxon>fabids</taxon>
        <taxon>Rosales</taxon>
        <taxon>Rosaceae</taxon>
        <taxon>Amygdaloideae</taxon>
        <taxon>Maleae</taxon>
        <taxon>Malus</taxon>
    </lineage>
</organism>
<keyword evidence="1" id="KW-0547">Nucleotide-binding</keyword>
<dbReference type="PANTHER" id="PTHR27005:SF466">
    <property type="entry name" value="NON-FUNCTIONAL PSEUDOKINASE ZED1-LIKE"/>
    <property type="match status" value="1"/>
</dbReference>
<dbReference type="GO" id="GO:0005886">
    <property type="term" value="C:plasma membrane"/>
    <property type="evidence" value="ECO:0007669"/>
    <property type="project" value="TreeGrafter"/>
</dbReference>
<dbReference type="InterPro" id="IPR011009">
    <property type="entry name" value="Kinase-like_dom_sf"/>
</dbReference>
<dbReference type="PANTHER" id="PTHR27005">
    <property type="entry name" value="WALL-ASSOCIATED RECEPTOR KINASE-LIKE 21"/>
    <property type="match status" value="1"/>
</dbReference>
<evidence type="ECO:0000313" key="3">
    <source>
        <dbReference type="EMBL" id="RXH87509.1"/>
    </source>
</evidence>
<evidence type="ECO:0000256" key="2">
    <source>
        <dbReference type="ARBA" id="ARBA00022840"/>
    </source>
</evidence>
<dbReference type="InterPro" id="IPR045274">
    <property type="entry name" value="WAK-like"/>
</dbReference>
<dbReference type="GO" id="GO:0004674">
    <property type="term" value="F:protein serine/threonine kinase activity"/>
    <property type="evidence" value="ECO:0007669"/>
    <property type="project" value="TreeGrafter"/>
</dbReference>
<reference evidence="3 4" key="1">
    <citation type="submission" date="2018-10" db="EMBL/GenBank/DDBJ databases">
        <title>A high-quality apple genome assembly.</title>
        <authorList>
            <person name="Hu J."/>
        </authorList>
    </citation>
    <scope>NUCLEOTIDE SEQUENCE [LARGE SCALE GENOMIC DNA]</scope>
    <source>
        <strain evidence="4">cv. HFTH1</strain>
        <tissue evidence="3">Young leaf</tissue>
    </source>
</reference>
<protein>
    <recommendedName>
        <fullName evidence="5">Serine-threonine/tyrosine-protein kinase catalytic domain-containing protein</fullName>
    </recommendedName>
</protein>
<keyword evidence="2" id="KW-0067">ATP-binding</keyword>
<dbReference type="GO" id="GO:0007166">
    <property type="term" value="P:cell surface receptor signaling pathway"/>
    <property type="evidence" value="ECO:0007669"/>
    <property type="project" value="InterPro"/>
</dbReference>